<dbReference type="Proteomes" id="UP000317421">
    <property type="component" value="Unassembled WGS sequence"/>
</dbReference>
<reference evidence="11 12" key="1">
    <citation type="submission" date="2019-02" db="EMBL/GenBank/DDBJ databases">
        <title>Deep-cultivation of Planctomycetes and their phenomic and genomic characterization uncovers novel biology.</title>
        <authorList>
            <person name="Wiegand S."/>
            <person name="Jogler M."/>
            <person name="Boedeker C."/>
            <person name="Pinto D."/>
            <person name="Vollmers J."/>
            <person name="Rivas-Marin E."/>
            <person name="Kohn T."/>
            <person name="Peeters S.H."/>
            <person name="Heuer A."/>
            <person name="Rast P."/>
            <person name="Oberbeckmann S."/>
            <person name="Bunk B."/>
            <person name="Jeske O."/>
            <person name="Meyerdierks A."/>
            <person name="Storesund J.E."/>
            <person name="Kallscheuer N."/>
            <person name="Luecker S."/>
            <person name="Lage O.M."/>
            <person name="Pohl T."/>
            <person name="Merkel B.J."/>
            <person name="Hornburger P."/>
            <person name="Mueller R.-W."/>
            <person name="Bruemmer F."/>
            <person name="Labrenz M."/>
            <person name="Spormann A.M."/>
            <person name="Op Den Camp H."/>
            <person name="Overmann J."/>
            <person name="Amann R."/>
            <person name="Jetten M.S.M."/>
            <person name="Mascher T."/>
            <person name="Medema M.H."/>
            <person name="Devos D.P."/>
            <person name="Kaster A.-K."/>
            <person name="Ovreas L."/>
            <person name="Rohde M."/>
            <person name="Galperin M.Y."/>
            <person name="Jogler C."/>
        </authorList>
    </citation>
    <scope>NUCLEOTIDE SEQUENCE [LARGE SCALE GENOMIC DNA]</scope>
    <source>
        <strain evidence="11 12">Pla108</strain>
    </source>
</reference>
<feature type="transmembrane region" description="Helical" evidence="10">
    <location>
        <begin position="379"/>
        <end position="398"/>
    </location>
</feature>
<dbReference type="PANTHER" id="PTHR43298:SF2">
    <property type="entry name" value="FMN_FAD EXPORTER YEEO-RELATED"/>
    <property type="match status" value="1"/>
</dbReference>
<dbReference type="PANTHER" id="PTHR43298">
    <property type="entry name" value="MULTIDRUG RESISTANCE PROTEIN NORM-RELATED"/>
    <property type="match status" value="1"/>
</dbReference>
<dbReference type="GO" id="GO:0006811">
    <property type="term" value="P:monoatomic ion transport"/>
    <property type="evidence" value="ECO:0007669"/>
    <property type="project" value="UniProtKB-KW"/>
</dbReference>
<dbReference type="InterPro" id="IPR002528">
    <property type="entry name" value="MATE_fam"/>
</dbReference>
<dbReference type="AlphaFoldDB" id="A0A5C6AL96"/>
<dbReference type="GO" id="GO:0015297">
    <property type="term" value="F:antiporter activity"/>
    <property type="evidence" value="ECO:0007669"/>
    <property type="project" value="UniProtKB-KW"/>
</dbReference>
<feature type="transmembrane region" description="Helical" evidence="10">
    <location>
        <begin position="347"/>
        <end position="367"/>
    </location>
</feature>
<dbReference type="Pfam" id="PF01554">
    <property type="entry name" value="MatE"/>
    <property type="match status" value="2"/>
</dbReference>
<evidence type="ECO:0000256" key="7">
    <source>
        <dbReference type="ARBA" id="ARBA00023065"/>
    </source>
</evidence>
<feature type="transmembrane region" description="Helical" evidence="10">
    <location>
        <begin position="404"/>
        <end position="431"/>
    </location>
</feature>
<sequence>MRLSLPVLAEQVLHLLVGLSDLALTGRLLEGTEYVAGMTLVIYLLWLVGTLFAFIATGATPLTARFTGAGQPEMANRVMNQSITVGLAWTVVLMLVGLPIAAPAVAMMGLEGPSAEAAARYLTIELCVLPAIMFERVGIACLRGAGDTMSGLWVMALVNVVNIGVSYTLVTGAGGAFTPLGWDGVALGTAAGHLVGAALLVAMLAGGRAGYRMRPSLMKPDPAMIRRLLRIGIPGGAEAVLLVVCNLAYLRIVLKLGDVAAAAHGVAIQVESLAFLPGGAFQIAASTTTGQYLGAGDPARATRSAWAATAVASAFMVAAGVVFWFTAEDLIGLFVFEKPDVVSLAAQLLRLISLAMLPLAVSMVLAGALRGAGDTRWPLLFTIIGFGLVRVPLAMYLSQETVTLPLIGATFAGAGWGAVGAWCGAVTDLCVRATLMTGRFVNGGWKTVEV</sequence>
<dbReference type="GO" id="GO:0042910">
    <property type="term" value="F:xenobiotic transmembrane transporter activity"/>
    <property type="evidence" value="ECO:0007669"/>
    <property type="project" value="InterPro"/>
</dbReference>
<accession>A0A5C6AL96</accession>
<keyword evidence="3" id="KW-0050">Antiport</keyword>
<keyword evidence="7" id="KW-0406">Ion transport</keyword>
<keyword evidence="12" id="KW-1185">Reference proteome</keyword>
<evidence type="ECO:0000256" key="9">
    <source>
        <dbReference type="ARBA" id="ARBA00031636"/>
    </source>
</evidence>
<evidence type="ECO:0000313" key="11">
    <source>
        <dbReference type="EMBL" id="TWT99955.1"/>
    </source>
</evidence>
<feature type="transmembrane region" description="Helical" evidence="10">
    <location>
        <begin position="118"/>
        <end position="139"/>
    </location>
</feature>
<keyword evidence="8 10" id="KW-0472">Membrane</keyword>
<keyword evidence="2" id="KW-0813">Transport</keyword>
<comment type="subcellular location">
    <subcellularLocation>
        <location evidence="1">Cell membrane</location>
        <topology evidence="1">Multi-pass membrane protein</topology>
    </subcellularLocation>
</comment>
<comment type="caution">
    <text evidence="11">The sequence shown here is derived from an EMBL/GenBank/DDBJ whole genome shotgun (WGS) entry which is preliminary data.</text>
</comment>
<feature type="transmembrane region" description="Helical" evidence="10">
    <location>
        <begin position="83"/>
        <end position="106"/>
    </location>
</feature>
<gene>
    <name evidence="11" type="primary">mdtK</name>
    <name evidence="11" type="ORF">Pla108_08990</name>
</gene>
<dbReference type="PIRSF" id="PIRSF006603">
    <property type="entry name" value="DinF"/>
    <property type="match status" value="1"/>
</dbReference>
<feature type="transmembrane region" description="Helical" evidence="10">
    <location>
        <begin position="231"/>
        <end position="254"/>
    </location>
</feature>
<feature type="transmembrane region" description="Helical" evidence="10">
    <location>
        <begin position="305"/>
        <end position="327"/>
    </location>
</feature>
<organism evidence="11 12">
    <name type="scientific">Botrimarina colliarenosi</name>
    <dbReference type="NCBI Taxonomy" id="2528001"/>
    <lineage>
        <taxon>Bacteria</taxon>
        <taxon>Pseudomonadati</taxon>
        <taxon>Planctomycetota</taxon>
        <taxon>Planctomycetia</taxon>
        <taxon>Pirellulales</taxon>
        <taxon>Lacipirellulaceae</taxon>
        <taxon>Botrimarina</taxon>
    </lineage>
</organism>
<dbReference type="InterPro" id="IPR050222">
    <property type="entry name" value="MATE_MdtK"/>
</dbReference>
<dbReference type="InterPro" id="IPR048279">
    <property type="entry name" value="MdtK-like"/>
</dbReference>
<feature type="transmembrane region" description="Helical" evidence="10">
    <location>
        <begin position="151"/>
        <end position="170"/>
    </location>
</feature>
<evidence type="ECO:0000256" key="5">
    <source>
        <dbReference type="ARBA" id="ARBA00022692"/>
    </source>
</evidence>
<dbReference type="EMBL" id="SJPR01000001">
    <property type="protein sequence ID" value="TWT99955.1"/>
    <property type="molecule type" value="Genomic_DNA"/>
</dbReference>
<evidence type="ECO:0000256" key="1">
    <source>
        <dbReference type="ARBA" id="ARBA00004651"/>
    </source>
</evidence>
<dbReference type="GO" id="GO:0005886">
    <property type="term" value="C:plasma membrane"/>
    <property type="evidence" value="ECO:0007669"/>
    <property type="project" value="UniProtKB-SubCell"/>
</dbReference>
<evidence type="ECO:0000313" key="12">
    <source>
        <dbReference type="Proteomes" id="UP000317421"/>
    </source>
</evidence>
<keyword evidence="6 10" id="KW-1133">Transmembrane helix</keyword>
<evidence type="ECO:0000256" key="4">
    <source>
        <dbReference type="ARBA" id="ARBA00022475"/>
    </source>
</evidence>
<evidence type="ECO:0000256" key="2">
    <source>
        <dbReference type="ARBA" id="ARBA00022448"/>
    </source>
</evidence>
<keyword evidence="4" id="KW-1003">Cell membrane</keyword>
<evidence type="ECO:0000256" key="8">
    <source>
        <dbReference type="ARBA" id="ARBA00023136"/>
    </source>
</evidence>
<evidence type="ECO:0000256" key="3">
    <source>
        <dbReference type="ARBA" id="ARBA00022449"/>
    </source>
</evidence>
<dbReference type="NCBIfam" id="TIGR00797">
    <property type="entry name" value="matE"/>
    <property type="match status" value="1"/>
</dbReference>
<name>A0A5C6AL96_9BACT</name>
<proteinExistence type="predicted"/>
<protein>
    <recommendedName>
        <fullName evidence="9">Multidrug-efflux transporter</fullName>
    </recommendedName>
</protein>
<evidence type="ECO:0000256" key="6">
    <source>
        <dbReference type="ARBA" id="ARBA00022989"/>
    </source>
</evidence>
<evidence type="ECO:0000256" key="10">
    <source>
        <dbReference type="SAM" id="Phobius"/>
    </source>
</evidence>
<feature type="transmembrane region" description="Helical" evidence="10">
    <location>
        <begin position="41"/>
        <end position="62"/>
    </location>
</feature>
<feature type="transmembrane region" description="Helical" evidence="10">
    <location>
        <begin position="190"/>
        <end position="211"/>
    </location>
</feature>
<keyword evidence="5 10" id="KW-0812">Transmembrane</keyword>
<dbReference type="CDD" id="cd13137">
    <property type="entry name" value="MATE_NorM_like"/>
    <property type="match status" value="1"/>
</dbReference>